<feature type="transmembrane region" description="Helical" evidence="7">
    <location>
        <begin position="437"/>
        <end position="459"/>
    </location>
</feature>
<feature type="transmembrane region" description="Helical" evidence="7">
    <location>
        <begin position="491"/>
        <end position="508"/>
    </location>
</feature>
<evidence type="ECO:0000313" key="8">
    <source>
        <dbReference type="EMBL" id="MBB2494446.1"/>
    </source>
</evidence>
<feature type="transmembrane region" description="Helical" evidence="7">
    <location>
        <begin position="465"/>
        <end position="484"/>
    </location>
</feature>
<dbReference type="Pfam" id="PF04632">
    <property type="entry name" value="FUSC"/>
    <property type="match status" value="1"/>
</dbReference>
<keyword evidence="5 7" id="KW-0472">Membrane</keyword>
<name>A0A7W4QC04_9GAMM</name>
<feature type="transmembrane region" description="Helical" evidence="7">
    <location>
        <begin position="75"/>
        <end position="94"/>
    </location>
</feature>
<proteinExistence type="predicted"/>
<keyword evidence="4 7" id="KW-1133">Transmembrane helix</keyword>
<keyword evidence="3 7" id="KW-0812">Transmembrane</keyword>
<organism evidence="8 9">
    <name type="scientific">Aquipseudomonas ullengensis</name>
    <dbReference type="NCBI Taxonomy" id="2759166"/>
    <lineage>
        <taxon>Bacteria</taxon>
        <taxon>Pseudomonadati</taxon>
        <taxon>Pseudomonadota</taxon>
        <taxon>Gammaproteobacteria</taxon>
        <taxon>Pseudomonadales</taxon>
        <taxon>Pseudomonadaceae</taxon>
        <taxon>Aquipseudomonas</taxon>
    </lineage>
</organism>
<feature type="transmembrane region" description="Helical" evidence="7">
    <location>
        <begin position="26"/>
        <end position="45"/>
    </location>
</feature>
<comment type="caution">
    <text evidence="8">The sequence shown here is derived from an EMBL/GenBank/DDBJ whole genome shotgun (WGS) entry which is preliminary data.</text>
</comment>
<dbReference type="Proteomes" id="UP000542720">
    <property type="component" value="Unassembled WGS sequence"/>
</dbReference>
<feature type="region of interest" description="Disordered" evidence="6">
    <location>
        <begin position="702"/>
        <end position="721"/>
    </location>
</feature>
<feature type="transmembrane region" description="Helical" evidence="7">
    <location>
        <begin position="520"/>
        <end position="546"/>
    </location>
</feature>
<sequence length="721" mass="78899">MKAALLPSGGDLRRALYEWARSDGVTWVYIAKVLLASLLTLWLALRLELPQPGTATITVFIVMQPQSGQVFAKSFYRFIGSLIGLGVMVALIALFAQERVLFLLAAALWIGLCTAGAARYRDFRSYACMLAGYTATLIGLPATLQPDVAFMQAVWRLLEISLGIFCAGMVSATILPQTSTAAMRNALYQRFGAFAGFALGHLGGGQREAFEQANVAFAAQAVGLEALRSATTFEDPHMRLRSRRMARLNSEFMVLTTRYHALYQLLERLRSQGAVAVLQALEPCLDEVRQVLEPWRERALTASDALALASQLDAHRLRLMQRIRSARLALQVEPAERLDFNTAAELLYRFADDLHNYAQTHASLAAHKHAREQGEHRFSPKANAVGALVVGVRTALLVLLLGSFWIVTAWPSGSSFVLTAAAVSVLVSAAPDPARLALQMAFGTLIAAVLGFAVTFFVLPHLDGFPLLCMALAPVFALGAFLSIKPQWAGCGLGLLVFFCVGAIPQNLTVYDPAHMLNSYIALLLAQLLAAAFAAVLLPPTSAWMWRRLENDLRRRVVQAISEPLDGLVASFESGTRDLLNQGYGLATRSPQVQRRLLRWTFLVLEVGHAVIELRREQEALPAEPCYAADMPWRLAIRAMGRALIRLFVQPGEGNRERALAAVEQAIAATRATAEPRAPDFESSPLRRVLSYLHFIRSSLLDPQSPLRDGEPRTGTPSHAA</sequence>
<dbReference type="PANTHER" id="PTHR30509:SF40">
    <property type="entry name" value="BLR3852 PROTEIN"/>
    <property type="match status" value="1"/>
</dbReference>
<dbReference type="GO" id="GO:0022857">
    <property type="term" value="F:transmembrane transporter activity"/>
    <property type="evidence" value="ECO:0007669"/>
    <property type="project" value="InterPro"/>
</dbReference>
<keyword evidence="2" id="KW-1003">Cell membrane</keyword>
<feature type="transmembrane region" description="Helical" evidence="7">
    <location>
        <begin position="385"/>
        <end position="407"/>
    </location>
</feature>
<dbReference type="EMBL" id="JACJUD010000001">
    <property type="protein sequence ID" value="MBB2494446.1"/>
    <property type="molecule type" value="Genomic_DNA"/>
</dbReference>
<dbReference type="PANTHER" id="PTHR30509">
    <property type="entry name" value="P-HYDROXYBENZOIC ACID EFFLUX PUMP SUBUNIT-RELATED"/>
    <property type="match status" value="1"/>
</dbReference>
<dbReference type="AlphaFoldDB" id="A0A7W4QC04"/>
<dbReference type="InterPro" id="IPR006726">
    <property type="entry name" value="PHBA_efflux_AaeB/fusaric-R"/>
</dbReference>
<protein>
    <submittedName>
        <fullName evidence="8">FUSC family protein</fullName>
    </submittedName>
</protein>
<evidence type="ECO:0000256" key="6">
    <source>
        <dbReference type="SAM" id="MobiDB-lite"/>
    </source>
</evidence>
<reference evidence="8 9" key="1">
    <citation type="submission" date="2020-08" db="EMBL/GenBank/DDBJ databases">
        <authorList>
            <person name="Kim C.M."/>
        </authorList>
    </citation>
    <scope>NUCLEOTIDE SEQUENCE [LARGE SCALE GENOMIC DNA]</scope>
    <source>
        <strain evidence="8 9">UL070</strain>
    </source>
</reference>
<evidence type="ECO:0000313" key="9">
    <source>
        <dbReference type="Proteomes" id="UP000542720"/>
    </source>
</evidence>
<keyword evidence="9" id="KW-1185">Reference proteome</keyword>
<accession>A0A7W4QC04</accession>
<evidence type="ECO:0000256" key="3">
    <source>
        <dbReference type="ARBA" id="ARBA00022692"/>
    </source>
</evidence>
<evidence type="ECO:0000256" key="1">
    <source>
        <dbReference type="ARBA" id="ARBA00004651"/>
    </source>
</evidence>
<feature type="transmembrane region" description="Helical" evidence="7">
    <location>
        <begin position="100"/>
        <end position="118"/>
    </location>
</feature>
<gene>
    <name evidence="8" type="ORF">H3H51_05390</name>
</gene>
<dbReference type="RefSeq" id="WP_183087976.1">
    <property type="nucleotide sequence ID" value="NZ_JACJUD010000001.1"/>
</dbReference>
<comment type="subcellular location">
    <subcellularLocation>
        <location evidence="1">Cell membrane</location>
        <topology evidence="1">Multi-pass membrane protein</topology>
    </subcellularLocation>
</comment>
<evidence type="ECO:0000256" key="5">
    <source>
        <dbReference type="ARBA" id="ARBA00023136"/>
    </source>
</evidence>
<evidence type="ECO:0000256" key="4">
    <source>
        <dbReference type="ARBA" id="ARBA00022989"/>
    </source>
</evidence>
<feature type="transmembrane region" description="Helical" evidence="7">
    <location>
        <begin position="125"/>
        <end position="142"/>
    </location>
</feature>
<evidence type="ECO:0000256" key="7">
    <source>
        <dbReference type="SAM" id="Phobius"/>
    </source>
</evidence>
<evidence type="ECO:0000256" key="2">
    <source>
        <dbReference type="ARBA" id="ARBA00022475"/>
    </source>
</evidence>
<feature type="transmembrane region" description="Helical" evidence="7">
    <location>
        <begin position="154"/>
        <end position="175"/>
    </location>
</feature>
<dbReference type="GO" id="GO:0005886">
    <property type="term" value="C:plasma membrane"/>
    <property type="evidence" value="ECO:0007669"/>
    <property type="project" value="UniProtKB-SubCell"/>
</dbReference>